<reference evidence="1 2" key="1">
    <citation type="journal article" date="2018" name="Front. Plant Sci.">
        <title>Red Clover (Trifolium pratense) and Zigzag Clover (T. medium) - A Picture of Genomic Similarities and Differences.</title>
        <authorList>
            <person name="Dluhosova J."/>
            <person name="Istvanek J."/>
            <person name="Nedelnik J."/>
            <person name="Repkova J."/>
        </authorList>
    </citation>
    <scope>NUCLEOTIDE SEQUENCE [LARGE SCALE GENOMIC DNA]</scope>
    <source>
        <strain evidence="2">cv. 10/8</strain>
        <tissue evidence="1">Leaf</tissue>
    </source>
</reference>
<evidence type="ECO:0000313" key="1">
    <source>
        <dbReference type="EMBL" id="MCI46302.1"/>
    </source>
</evidence>
<organism evidence="1 2">
    <name type="scientific">Trifolium medium</name>
    <dbReference type="NCBI Taxonomy" id="97028"/>
    <lineage>
        <taxon>Eukaryota</taxon>
        <taxon>Viridiplantae</taxon>
        <taxon>Streptophyta</taxon>
        <taxon>Embryophyta</taxon>
        <taxon>Tracheophyta</taxon>
        <taxon>Spermatophyta</taxon>
        <taxon>Magnoliopsida</taxon>
        <taxon>eudicotyledons</taxon>
        <taxon>Gunneridae</taxon>
        <taxon>Pentapetalae</taxon>
        <taxon>rosids</taxon>
        <taxon>fabids</taxon>
        <taxon>Fabales</taxon>
        <taxon>Fabaceae</taxon>
        <taxon>Papilionoideae</taxon>
        <taxon>50 kb inversion clade</taxon>
        <taxon>NPAAA clade</taxon>
        <taxon>Hologalegina</taxon>
        <taxon>IRL clade</taxon>
        <taxon>Trifolieae</taxon>
        <taxon>Trifolium</taxon>
    </lineage>
</organism>
<name>A0A392SCY1_9FABA</name>
<comment type="caution">
    <text evidence="1">The sequence shown here is derived from an EMBL/GenBank/DDBJ whole genome shotgun (WGS) entry which is preliminary data.</text>
</comment>
<sequence>MGSGYVVEKGMPLGDDLKHEKLGWVEMFLNRSVQ</sequence>
<dbReference type="Proteomes" id="UP000265520">
    <property type="component" value="Unassembled WGS sequence"/>
</dbReference>
<protein>
    <submittedName>
        <fullName evidence="1">Uncharacterized protein</fullName>
    </submittedName>
</protein>
<evidence type="ECO:0000313" key="2">
    <source>
        <dbReference type="Proteomes" id="UP000265520"/>
    </source>
</evidence>
<feature type="non-terminal residue" evidence="1">
    <location>
        <position position="34"/>
    </location>
</feature>
<keyword evidence="2" id="KW-1185">Reference proteome</keyword>
<dbReference type="EMBL" id="LXQA010355558">
    <property type="protein sequence ID" value="MCI46302.1"/>
    <property type="molecule type" value="Genomic_DNA"/>
</dbReference>
<dbReference type="AlphaFoldDB" id="A0A392SCY1"/>
<accession>A0A392SCY1</accession>
<proteinExistence type="predicted"/>